<evidence type="ECO:0000313" key="2">
    <source>
        <dbReference type="Proteomes" id="UP000014024"/>
    </source>
</evidence>
<accession>R8YP13</accession>
<comment type="caution">
    <text evidence="1">The sequence shown here is derived from an EMBL/GenBank/DDBJ whole genome shotgun (WGS) entry which is preliminary data.</text>
</comment>
<dbReference type="OrthoDB" id="6711956at2"/>
<dbReference type="AlphaFoldDB" id="R8YP13"/>
<organism evidence="1 2">
    <name type="scientific">Acinetobacter pittii ANC 4050</name>
    <dbReference type="NCBI Taxonomy" id="1217691"/>
    <lineage>
        <taxon>Bacteria</taxon>
        <taxon>Pseudomonadati</taxon>
        <taxon>Pseudomonadota</taxon>
        <taxon>Gammaproteobacteria</taxon>
        <taxon>Moraxellales</taxon>
        <taxon>Moraxellaceae</taxon>
        <taxon>Acinetobacter</taxon>
        <taxon>Acinetobacter calcoaceticus/baumannii complex</taxon>
    </lineage>
</organism>
<gene>
    <name evidence="1" type="ORF">F931_00051</name>
</gene>
<proteinExistence type="predicted"/>
<dbReference type="HOGENOM" id="CLU_2230648_0_0_6"/>
<dbReference type="EMBL" id="APQM01000001">
    <property type="protein sequence ID" value="EOQ70994.1"/>
    <property type="molecule type" value="Genomic_DNA"/>
</dbReference>
<sequence length="105" mass="10976">MNKKHIILSAIIGLLVGGLVGAFGYAKTAAKYDAISTACVMVNQAVESKLLAPEQVKEYGELTGTALKKNYPAVAAKFTFSQEALNKASAASSCSQFLVGFNSAK</sequence>
<protein>
    <submittedName>
        <fullName evidence="1">Uncharacterized protein</fullName>
    </submittedName>
</protein>
<name>R8YP13_ACIPI</name>
<dbReference type="Proteomes" id="UP000014024">
    <property type="component" value="Unassembled WGS sequence"/>
</dbReference>
<dbReference type="PATRIC" id="fig|1217691.3.peg.47"/>
<dbReference type="RefSeq" id="WP_016140209.1">
    <property type="nucleotide sequence ID" value="NZ_KB976987.1"/>
</dbReference>
<evidence type="ECO:0000313" key="1">
    <source>
        <dbReference type="EMBL" id="EOQ70994.1"/>
    </source>
</evidence>
<reference evidence="1 2" key="1">
    <citation type="submission" date="2013-02" db="EMBL/GenBank/DDBJ databases">
        <title>The Genome Sequence of Acinetobacter sp. ANC 4050.</title>
        <authorList>
            <consortium name="The Broad Institute Genome Sequencing Platform"/>
            <consortium name="The Broad Institute Genome Sequencing Center for Infectious Disease"/>
            <person name="Cerqueira G."/>
            <person name="Feldgarden M."/>
            <person name="Courvalin P."/>
            <person name="Perichon B."/>
            <person name="Grillot-Courvalin C."/>
            <person name="Clermont D."/>
            <person name="Rocha E."/>
            <person name="Yoon E.-J."/>
            <person name="Nemec A."/>
            <person name="Walker B."/>
            <person name="Young S.K."/>
            <person name="Zeng Q."/>
            <person name="Gargeya S."/>
            <person name="Fitzgerald M."/>
            <person name="Haas B."/>
            <person name="Abouelleil A."/>
            <person name="Alvarado L."/>
            <person name="Arachchi H.M."/>
            <person name="Berlin A.M."/>
            <person name="Chapman S.B."/>
            <person name="Dewar J."/>
            <person name="Goldberg J."/>
            <person name="Griggs A."/>
            <person name="Gujja S."/>
            <person name="Hansen M."/>
            <person name="Howarth C."/>
            <person name="Imamovic A."/>
            <person name="Larimer J."/>
            <person name="McCowan C."/>
            <person name="Murphy C."/>
            <person name="Neiman D."/>
            <person name="Pearson M."/>
            <person name="Priest M."/>
            <person name="Roberts A."/>
            <person name="Saif S."/>
            <person name="Shea T."/>
            <person name="Sisk P."/>
            <person name="Sykes S."/>
            <person name="Wortman J."/>
            <person name="Nusbaum C."/>
            <person name="Birren B."/>
        </authorList>
    </citation>
    <scope>NUCLEOTIDE SEQUENCE [LARGE SCALE GENOMIC DNA]</scope>
    <source>
        <strain evidence="1 2">ANC 4050</strain>
    </source>
</reference>